<dbReference type="InterPro" id="IPR050107">
    <property type="entry name" value="ABC_carbohydrate_import_ATPase"/>
</dbReference>
<dbReference type="Gene3D" id="3.40.50.300">
    <property type="entry name" value="P-loop containing nucleotide triphosphate hydrolases"/>
    <property type="match status" value="2"/>
</dbReference>
<dbReference type="EMBL" id="FAOZ01000003">
    <property type="protein sequence ID" value="CUU54756.1"/>
    <property type="molecule type" value="Genomic_DNA"/>
</dbReference>
<keyword evidence="5" id="KW-0762">Sugar transport</keyword>
<sequence>MTDTSRPTATATVRIPAPAPGPDHTHHVPRQAHHAPDHVSVAAPAIELRGITKRYGQVVACDGIDLAVRRGEIHGLLGENGAGKSTLMKVLSGLIRPDAGMILRDGEPIDVTDPRAAAGIGVGMVHQHFSLVGALTVWENVILGDATAGLAGLPASQGAGRGRDGGDRLPGDGRWAGRMRAGRRWAGGGRLRREEACAQTVRIGERYGIAVDPLARVDTLSAGQRQRVEIIKCLRRDPDVIILDEPTSVLSLAESRDLFAVLRRAVTGDGPPAAAACPEAGVGAGAGAGAGAAKAVVLISHKLTEILTATDRVTVLRRGRVVARRETSGTDAATLAREMVGREVALGEEAAALGLTPATAAATAPATARSVPPAPATAGTRTSQPAADEAAALELDGVLVRSPAGSALLDAFTLSLRPGEIVGLYGVEGNGQHTLGDLMSGLIIPAAGEVRVGGRPIDLRRPGALHAAGVGVISEDRHRSGCVLDMSVADNLVLTDLAPVSGRMLVSRRRQLRHAAELAERFAISCPSLDAPLRTLSGGNQQRVVLARELAGRPSVLVAAQPTRGLDVGAIESMYVELRAAAARGVAVLLVSTELEEVMALSDRIAVISAGRMAGELAPEDADAESLGLLVGGAALTGPAR</sequence>
<proteinExistence type="predicted"/>
<keyword evidence="2 5" id="KW-0067">ATP-binding</keyword>
<name>A0A0S4QGV3_9ACTN</name>
<dbReference type="InterPro" id="IPR003439">
    <property type="entry name" value="ABC_transporter-like_ATP-bd"/>
</dbReference>
<dbReference type="CDD" id="cd03215">
    <property type="entry name" value="ABC_Carb_Monos_II"/>
    <property type="match status" value="1"/>
</dbReference>
<evidence type="ECO:0000256" key="3">
    <source>
        <dbReference type="SAM" id="MobiDB-lite"/>
    </source>
</evidence>
<dbReference type="InterPro" id="IPR027417">
    <property type="entry name" value="P-loop_NTPase"/>
</dbReference>
<dbReference type="InterPro" id="IPR003593">
    <property type="entry name" value="AAA+_ATPase"/>
</dbReference>
<dbReference type="PANTHER" id="PTHR43790:SF4">
    <property type="entry name" value="GUANOSINE IMPORT ATP-BINDING PROTEIN NUPO"/>
    <property type="match status" value="1"/>
</dbReference>
<feature type="region of interest" description="Disordered" evidence="3">
    <location>
        <begin position="1"/>
        <end position="36"/>
    </location>
</feature>
<dbReference type="CDD" id="cd03216">
    <property type="entry name" value="ABC_Carb_Monos_I"/>
    <property type="match status" value="1"/>
</dbReference>
<dbReference type="Proteomes" id="UP000198802">
    <property type="component" value="Unassembled WGS sequence"/>
</dbReference>
<feature type="compositionally biased region" description="Polar residues" evidence="3">
    <location>
        <begin position="1"/>
        <end position="11"/>
    </location>
</feature>
<evidence type="ECO:0000256" key="1">
    <source>
        <dbReference type="ARBA" id="ARBA00022741"/>
    </source>
</evidence>
<dbReference type="AlphaFoldDB" id="A0A0S4QGV3"/>
<protein>
    <submittedName>
        <fullName evidence="5">Simple sugar transport system ATP-binding protein</fullName>
    </submittedName>
</protein>
<accession>A0A0S4QGV3</accession>
<evidence type="ECO:0000256" key="2">
    <source>
        <dbReference type="ARBA" id="ARBA00022840"/>
    </source>
</evidence>
<keyword evidence="1" id="KW-0547">Nucleotide-binding</keyword>
<evidence type="ECO:0000313" key="5">
    <source>
        <dbReference type="EMBL" id="CUU54756.1"/>
    </source>
</evidence>
<feature type="domain" description="ABC transporter" evidence="4">
    <location>
        <begin position="393"/>
        <end position="635"/>
    </location>
</feature>
<evidence type="ECO:0000313" key="6">
    <source>
        <dbReference type="Proteomes" id="UP000198802"/>
    </source>
</evidence>
<organism evidence="5 6">
    <name type="scientific">Parafrankia irregularis</name>
    <dbReference type="NCBI Taxonomy" id="795642"/>
    <lineage>
        <taxon>Bacteria</taxon>
        <taxon>Bacillati</taxon>
        <taxon>Actinomycetota</taxon>
        <taxon>Actinomycetes</taxon>
        <taxon>Frankiales</taxon>
        <taxon>Frankiaceae</taxon>
        <taxon>Parafrankia</taxon>
    </lineage>
</organism>
<dbReference type="RefSeq" id="WP_091272557.1">
    <property type="nucleotide sequence ID" value="NZ_FAOZ01000003.1"/>
</dbReference>
<dbReference type="InterPro" id="IPR017871">
    <property type="entry name" value="ABC_transporter-like_CS"/>
</dbReference>
<feature type="compositionally biased region" description="Basic and acidic residues" evidence="3">
    <location>
        <begin position="161"/>
        <end position="171"/>
    </location>
</feature>
<dbReference type="Pfam" id="PF00005">
    <property type="entry name" value="ABC_tran"/>
    <property type="match status" value="2"/>
</dbReference>
<feature type="region of interest" description="Disordered" evidence="3">
    <location>
        <begin position="154"/>
        <end position="174"/>
    </location>
</feature>
<feature type="region of interest" description="Disordered" evidence="3">
    <location>
        <begin position="364"/>
        <end position="385"/>
    </location>
</feature>
<dbReference type="PROSITE" id="PS50893">
    <property type="entry name" value="ABC_TRANSPORTER_2"/>
    <property type="match status" value="2"/>
</dbReference>
<reference evidence="6" key="1">
    <citation type="submission" date="2015-11" db="EMBL/GenBank/DDBJ databases">
        <authorList>
            <person name="Varghese N."/>
        </authorList>
    </citation>
    <scope>NUCLEOTIDE SEQUENCE [LARGE SCALE GENOMIC DNA]</scope>
    <source>
        <strain evidence="6">DSM 45899</strain>
    </source>
</reference>
<dbReference type="PROSITE" id="PS00211">
    <property type="entry name" value="ABC_TRANSPORTER_1"/>
    <property type="match status" value="2"/>
</dbReference>
<dbReference type="GO" id="GO:0016887">
    <property type="term" value="F:ATP hydrolysis activity"/>
    <property type="evidence" value="ECO:0007669"/>
    <property type="project" value="InterPro"/>
</dbReference>
<gene>
    <name evidence="5" type="ORF">Ga0074812_103246</name>
</gene>
<dbReference type="SUPFAM" id="SSF52540">
    <property type="entry name" value="P-loop containing nucleoside triphosphate hydrolases"/>
    <property type="match status" value="2"/>
</dbReference>
<dbReference type="PANTHER" id="PTHR43790">
    <property type="entry name" value="CARBOHYDRATE TRANSPORT ATP-BINDING PROTEIN MG119-RELATED"/>
    <property type="match status" value="1"/>
</dbReference>
<keyword evidence="5" id="KW-0813">Transport</keyword>
<keyword evidence="6" id="KW-1185">Reference proteome</keyword>
<dbReference type="GO" id="GO:0005524">
    <property type="term" value="F:ATP binding"/>
    <property type="evidence" value="ECO:0007669"/>
    <property type="project" value="UniProtKB-KW"/>
</dbReference>
<dbReference type="SMART" id="SM00382">
    <property type="entry name" value="AAA"/>
    <property type="match status" value="1"/>
</dbReference>
<feature type="domain" description="ABC transporter" evidence="4">
    <location>
        <begin position="46"/>
        <end position="343"/>
    </location>
</feature>
<evidence type="ECO:0000259" key="4">
    <source>
        <dbReference type="PROSITE" id="PS50893"/>
    </source>
</evidence>